<gene>
    <name evidence="1" type="ORF">LEP1GSC050_3327</name>
</gene>
<organism evidence="1 2">
    <name type="scientific">Leptospira broomii serovar Hurstbridge str. 5399</name>
    <dbReference type="NCBI Taxonomy" id="1049789"/>
    <lineage>
        <taxon>Bacteria</taxon>
        <taxon>Pseudomonadati</taxon>
        <taxon>Spirochaetota</taxon>
        <taxon>Spirochaetia</taxon>
        <taxon>Leptospirales</taxon>
        <taxon>Leptospiraceae</taxon>
        <taxon>Leptospira</taxon>
    </lineage>
</organism>
<dbReference type="Proteomes" id="UP000015454">
    <property type="component" value="Unassembled WGS sequence"/>
</dbReference>
<evidence type="ECO:0000313" key="1">
    <source>
        <dbReference type="EMBL" id="EQA44479.1"/>
    </source>
</evidence>
<proteinExistence type="predicted"/>
<comment type="caution">
    <text evidence="1">The sequence shown here is derived from an EMBL/GenBank/DDBJ whole genome shotgun (WGS) entry which is preliminary data.</text>
</comment>
<reference evidence="1" key="1">
    <citation type="submission" date="2013-05" db="EMBL/GenBank/DDBJ databases">
        <authorList>
            <person name="Harkins D.M."/>
            <person name="Durkin A.S."/>
            <person name="Brinkac L.M."/>
            <person name="Haft D.H."/>
            <person name="Selengut J.D."/>
            <person name="Sanka R."/>
            <person name="DePew J."/>
            <person name="Purushe J."/>
            <person name="Hartskeerl R.A."/>
            <person name="Ahmed A."/>
            <person name="van der Linden H."/>
            <person name="Goris M.G.A."/>
            <person name="Vinetz J.M."/>
            <person name="Sutton G.G."/>
            <person name="Nierman W.C."/>
            <person name="Fouts D.E."/>
        </authorList>
    </citation>
    <scope>NUCLEOTIDE SEQUENCE [LARGE SCALE GENOMIC DNA]</scope>
    <source>
        <strain evidence="1">5399</strain>
    </source>
</reference>
<dbReference type="AlphaFoldDB" id="T0GCC4"/>
<dbReference type="EMBL" id="AHMO02000008">
    <property type="protein sequence ID" value="EQA44479.1"/>
    <property type="molecule type" value="Genomic_DNA"/>
</dbReference>
<accession>T0GCC4</accession>
<sequence>MSIGKPQVYSGFSKPPSERRWARGNREKYPCIYRFFNE</sequence>
<name>T0GCC4_9LEPT</name>
<evidence type="ECO:0000313" key="2">
    <source>
        <dbReference type="Proteomes" id="UP000015454"/>
    </source>
</evidence>
<keyword evidence="2" id="KW-1185">Reference proteome</keyword>
<protein>
    <submittedName>
        <fullName evidence="1">Uncharacterized protein</fullName>
    </submittedName>
</protein>